<dbReference type="GO" id="GO:0005886">
    <property type="term" value="C:plasma membrane"/>
    <property type="evidence" value="ECO:0007669"/>
    <property type="project" value="UniProtKB-SubCell"/>
</dbReference>
<evidence type="ECO:0000256" key="4">
    <source>
        <dbReference type="ARBA" id="ARBA00022692"/>
    </source>
</evidence>
<dbReference type="InterPro" id="IPR003689">
    <property type="entry name" value="ZIP"/>
</dbReference>
<keyword evidence="3" id="KW-1003">Cell membrane</keyword>
<dbReference type="AlphaFoldDB" id="A0A7V9Z1J1"/>
<feature type="transmembrane region" description="Helical" evidence="8">
    <location>
        <begin position="184"/>
        <end position="204"/>
    </location>
</feature>
<evidence type="ECO:0000313" key="10">
    <source>
        <dbReference type="Proteomes" id="UP000580891"/>
    </source>
</evidence>
<evidence type="ECO:0000256" key="6">
    <source>
        <dbReference type="ARBA" id="ARBA00022989"/>
    </source>
</evidence>
<evidence type="ECO:0000256" key="5">
    <source>
        <dbReference type="ARBA" id="ARBA00022833"/>
    </source>
</evidence>
<dbReference type="RefSeq" id="WP_181538019.1">
    <property type="nucleotide sequence ID" value="NZ_JACDUU010000006.1"/>
</dbReference>
<dbReference type="GO" id="GO:0005385">
    <property type="term" value="F:zinc ion transmembrane transporter activity"/>
    <property type="evidence" value="ECO:0007669"/>
    <property type="project" value="TreeGrafter"/>
</dbReference>
<organism evidence="9 10">
    <name type="scientific">[Anoxybacillus] calidus</name>
    <dbReference type="NCBI Taxonomy" id="575178"/>
    <lineage>
        <taxon>Bacteria</taxon>
        <taxon>Bacillati</taxon>
        <taxon>Bacillota</taxon>
        <taxon>Bacilli</taxon>
        <taxon>Bacillales</taxon>
        <taxon>Anoxybacillaceae</taxon>
        <taxon>Paranoxybacillus</taxon>
    </lineage>
</organism>
<name>A0A7V9Z1J1_9BACL</name>
<keyword evidence="7 8" id="KW-0472">Membrane</keyword>
<comment type="similarity">
    <text evidence="2">Belongs to the ZIP transporter (TC 2.A.5) family.</text>
</comment>
<protein>
    <submittedName>
        <fullName evidence="9">ZIP family zinc transporter</fullName>
    </submittedName>
</protein>
<feature type="transmembrane region" description="Helical" evidence="8">
    <location>
        <begin position="95"/>
        <end position="118"/>
    </location>
</feature>
<reference evidence="9 10" key="1">
    <citation type="submission" date="2020-07" db="EMBL/GenBank/DDBJ databases">
        <title>Genomic Encyclopedia of Type Strains, Phase IV (KMG-IV): sequencing the most valuable type-strain genomes for metagenomic binning, comparative biology and taxonomic classification.</title>
        <authorList>
            <person name="Goeker M."/>
        </authorList>
    </citation>
    <scope>NUCLEOTIDE SEQUENCE [LARGE SCALE GENOMIC DNA]</scope>
    <source>
        <strain evidence="9 10">DSM 25220</strain>
    </source>
</reference>
<dbReference type="Pfam" id="PF02535">
    <property type="entry name" value="Zip"/>
    <property type="match status" value="1"/>
</dbReference>
<comment type="caution">
    <text evidence="9">The sequence shown here is derived from an EMBL/GenBank/DDBJ whole genome shotgun (WGS) entry which is preliminary data.</text>
</comment>
<evidence type="ECO:0000256" key="1">
    <source>
        <dbReference type="ARBA" id="ARBA00004651"/>
    </source>
</evidence>
<evidence type="ECO:0000256" key="3">
    <source>
        <dbReference type="ARBA" id="ARBA00022475"/>
    </source>
</evidence>
<keyword evidence="10" id="KW-1185">Reference proteome</keyword>
<evidence type="ECO:0000313" key="9">
    <source>
        <dbReference type="EMBL" id="MBA2872220.1"/>
    </source>
</evidence>
<gene>
    <name evidence="9" type="ORF">HNQ85_002529</name>
</gene>
<feature type="transmembrane region" description="Helical" evidence="8">
    <location>
        <begin position="33"/>
        <end position="51"/>
    </location>
</feature>
<feature type="transmembrane region" description="Helical" evidence="8">
    <location>
        <begin position="57"/>
        <end position="74"/>
    </location>
</feature>
<dbReference type="Proteomes" id="UP000580891">
    <property type="component" value="Unassembled WGS sequence"/>
</dbReference>
<accession>A0A7V9Z1J1</accession>
<evidence type="ECO:0000256" key="7">
    <source>
        <dbReference type="ARBA" id="ARBA00023136"/>
    </source>
</evidence>
<keyword evidence="4 8" id="KW-0812">Transmembrane</keyword>
<dbReference type="EMBL" id="JACDUU010000006">
    <property type="protein sequence ID" value="MBA2872220.1"/>
    <property type="molecule type" value="Genomic_DNA"/>
</dbReference>
<dbReference type="PANTHER" id="PTHR11040:SF211">
    <property type="entry name" value="ZINC TRANSPORTER ZIP11"/>
    <property type="match status" value="1"/>
</dbReference>
<evidence type="ECO:0000256" key="8">
    <source>
        <dbReference type="SAM" id="Phobius"/>
    </source>
</evidence>
<keyword evidence="5" id="KW-0862">Zinc</keyword>
<comment type="subcellular location">
    <subcellularLocation>
        <location evidence="1">Cell membrane</location>
        <topology evidence="1">Multi-pass membrane protein</topology>
    </subcellularLocation>
</comment>
<feature type="transmembrane region" description="Helical" evidence="8">
    <location>
        <begin position="216"/>
        <end position="237"/>
    </location>
</feature>
<keyword evidence="6 8" id="KW-1133">Transmembrane helix</keyword>
<evidence type="ECO:0000256" key="2">
    <source>
        <dbReference type="ARBA" id="ARBA00006939"/>
    </source>
</evidence>
<sequence length="238" mass="25398">MNLPYVAGFLASVIGMMFGGSIAWFFRDKGISTIFSICTGLIFGLVILEILPEGIEIGGWMTVVFGLIIGYLIFSYLEKGAHSITIITNDPKKDVLIHSGALLIISISIHNFPIGIALGANSDASVTNSMMTAIMFHNIPEGIAVFTPLFMAGFGIMTLLIGALIASLPIGVGALIGYKFGMGIPWLLALIISFAMGIILSVAVKEMFGIALKSATTMYCSTLATVGFVFITLYLYFL</sequence>
<proteinExistence type="inferred from homology"/>
<feature type="transmembrane region" description="Helical" evidence="8">
    <location>
        <begin position="159"/>
        <end position="178"/>
    </location>
</feature>
<dbReference type="PANTHER" id="PTHR11040">
    <property type="entry name" value="ZINC/IRON TRANSPORTER"/>
    <property type="match status" value="1"/>
</dbReference>
<feature type="transmembrane region" description="Helical" evidence="8">
    <location>
        <begin position="6"/>
        <end position="26"/>
    </location>
</feature>